<keyword evidence="4" id="KW-1185">Reference proteome</keyword>
<proteinExistence type="predicted"/>
<dbReference type="SUPFAM" id="SSF47616">
    <property type="entry name" value="GST C-terminal domain-like"/>
    <property type="match status" value="1"/>
</dbReference>
<feature type="domain" description="GST C-terminal" evidence="2">
    <location>
        <begin position="104"/>
        <end position="229"/>
    </location>
</feature>
<dbReference type="CDD" id="cd03047">
    <property type="entry name" value="GST_N_2"/>
    <property type="match status" value="1"/>
</dbReference>
<accession>A0ABS7AE46</accession>
<evidence type="ECO:0000259" key="2">
    <source>
        <dbReference type="PROSITE" id="PS50405"/>
    </source>
</evidence>
<dbReference type="SUPFAM" id="SSF52833">
    <property type="entry name" value="Thioredoxin-like"/>
    <property type="match status" value="1"/>
</dbReference>
<organism evidence="3 4">
    <name type="scientific">Roseomonas alba</name>
    <dbReference type="NCBI Taxonomy" id="2846776"/>
    <lineage>
        <taxon>Bacteria</taxon>
        <taxon>Pseudomonadati</taxon>
        <taxon>Pseudomonadota</taxon>
        <taxon>Alphaproteobacteria</taxon>
        <taxon>Acetobacterales</taxon>
        <taxon>Roseomonadaceae</taxon>
        <taxon>Roseomonas</taxon>
    </lineage>
</organism>
<dbReference type="Gene3D" id="3.40.30.10">
    <property type="entry name" value="Glutaredoxin"/>
    <property type="match status" value="1"/>
</dbReference>
<dbReference type="InterPro" id="IPR036282">
    <property type="entry name" value="Glutathione-S-Trfase_C_sf"/>
</dbReference>
<dbReference type="SFLD" id="SFLDG00358">
    <property type="entry name" value="Main_(cytGST)"/>
    <property type="match status" value="1"/>
</dbReference>
<dbReference type="SFLD" id="SFLDS00019">
    <property type="entry name" value="Glutathione_Transferase_(cytos"/>
    <property type="match status" value="1"/>
</dbReference>
<dbReference type="InterPro" id="IPR040079">
    <property type="entry name" value="Glutathione_S-Trfase"/>
</dbReference>
<gene>
    <name evidence="3" type="ORF">KPL78_22140</name>
</gene>
<dbReference type="SFLD" id="SFLDG01150">
    <property type="entry name" value="Main.1:_Beta-like"/>
    <property type="match status" value="1"/>
</dbReference>
<dbReference type="Pfam" id="PF02798">
    <property type="entry name" value="GST_N"/>
    <property type="match status" value="1"/>
</dbReference>
<dbReference type="PANTHER" id="PTHR44051:SF19">
    <property type="entry name" value="DISULFIDE-BOND OXIDOREDUCTASE YFCG"/>
    <property type="match status" value="1"/>
</dbReference>
<comment type="caution">
    <text evidence="3">The sequence shown here is derived from an EMBL/GenBank/DDBJ whole genome shotgun (WGS) entry which is preliminary data.</text>
</comment>
<dbReference type="PROSITE" id="PS50405">
    <property type="entry name" value="GST_CTER"/>
    <property type="match status" value="1"/>
</dbReference>
<dbReference type="Gene3D" id="1.20.1050.10">
    <property type="match status" value="1"/>
</dbReference>
<protein>
    <submittedName>
        <fullName evidence="3">Glutathione S-transferase family protein</fullName>
    </submittedName>
</protein>
<dbReference type="PANTHER" id="PTHR44051">
    <property type="entry name" value="GLUTATHIONE S-TRANSFERASE-RELATED"/>
    <property type="match status" value="1"/>
</dbReference>
<evidence type="ECO:0000313" key="3">
    <source>
        <dbReference type="EMBL" id="MBW6400576.1"/>
    </source>
</evidence>
<dbReference type="InterPro" id="IPR036249">
    <property type="entry name" value="Thioredoxin-like_sf"/>
</dbReference>
<dbReference type="Pfam" id="PF13410">
    <property type="entry name" value="GST_C_2"/>
    <property type="match status" value="1"/>
</dbReference>
<evidence type="ECO:0000313" key="4">
    <source>
        <dbReference type="Proteomes" id="UP001196565"/>
    </source>
</evidence>
<reference evidence="3 4" key="1">
    <citation type="submission" date="2021-07" db="EMBL/GenBank/DDBJ databases">
        <authorList>
            <person name="So Y."/>
        </authorList>
    </citation>
    <scope>NUCLEOTIDE SEQUENCE [LARGE SCALE GENOMIC DNA]</scope>
    <source>
        <strain evidence="3 4">HJA6</strain>
    </source>
</reference>
<sequence>MTRNTIPPYHAPRTASGDCMLKVWGRVNSVNVKKVLWLLEELDLPYDRVDAGMEFGLVNEPAYRAMNPNGRVPTIEDDGFVLWESNSILRYLAAKHGSPLYPASPAARASADRWMDWQLSTLGPAERNLFWGMVRTPADQRDMAAVMAAAKAAGECWAMLDAHIAAHGWPFIDGEHMTVADIVLGCYARRWFGPEVHVPGMPHFPALAAWYAAIGARPGFRRWVAVPMT</sequence>
<dbReference type="PROSITE" id="PS50404">
    <property type="entry name" value="GST_NTER"/>
    <property type="match status" value="1"/>
</dbReference>
<dbReference type="EMBL" id="JAHYBZ010000008">
    <property type="protein sequence ID" value="MBW6400576.1"/>
    <property type="molecule type" value="Genomic_DNA"/>
</dbReference>
<dbReference type="InterPro" id="IPR004045">
    <property type="entry name" value="Glutathione_S-Trfase_N"/>
</dbReference>
<evidence type="ECO:0000259" key="1">
    <source>
        <dbReference type="PROSITE" id="PS50404"/>
    </source>
</evidence>
<feature type="domain" description="GST N-terminal" evidence="1">
    <location>
        <begin position="19"/>
        <end position="100"/>
    </location>
</feature>
<dbReference type="InterPro" id="IPR010987">
    <property type="entry name" value="Glutathione-S-Trfase_C-like"/>
</dbReference>
<name>A0ABS7AE46_9PROT</name>
<dbReference type="Proteomes" id="UP001196565">
    <property type="component" value="Unassembled WGS sequence"/>
</dbReference>